<organism evidence="1 2">
    <name type="scientific">Croceibacterium mercuriale</name>
    <dbReference type="NCBI Taxonomy" id="1572751"/>
    <lineage>
        <taxon>Bacteria</taxon>
        <taxon>Pseudomonadati</taxon>
        <taxon>Pseudomonadota</taxon>
        <taxon>Alphaproteobacteria</taxon>
        <taxon>Sphingomonadales</taxon>
        <taxon>Erythrobacteraceae</taxon>
        <taxon>Croceibacterium</taxon>
    </lineage>
</organism>
<evidence type="ECO:0000313" key="1">
    <source>
        <dbReference type="EMBL" id="KHL25791.1"/>
    </source>
</evidence>
<keyword evidence="2" id="KW-1185">Reference proteome</keyword>
<dbReference type="EMBL" id="JTDN01000001">
    <property type="protein sequence ID" value="KHL25791.1"/>
    <property type="molecule type" value="Genomic_DNA"/>
</dbReference>
<reference evidence="1 2" key="1">
    <citation type="submission" date="2014-11" db="EMBL/GenBank/DDBJ databases">
        <title>Draft genome sequence of Kirrobacter mercurialis.</title>
        <authorList>
            <person name="Coil D.A."/>
            <person name="Eisen J.A."/>
        </authorList>
    </citation>
    <scope>NUCLEOTIDE SEQUENCE [LARGE SCALE GENOMIC DNA]</scope>
    <source>
        <strain evidence="1 2">Coronado</strain>
    </source>
</reference>
<comment type="caution">
    <text evidence="1">The sequence shown here is derived from an EMBL/GenBank/DDBJ whole genome shotgun (WGS) entry which is preliminary data.</text>
</comment>
<protein>
    <submittedName>
        <fullName evidence="1">Uncharacterized protein</fullName>
    </submittedName>
</protein>
<gene>
    <name evidence="1" type="ORF">PK98_04040</name>
</gene>
<name>A0A0B2C1G7_9SPHN</name>
<dbReference type="Proteomes" id="UP000030988">
    <property type="component" value="Unassembled WGS sequence"/>
</dbReference>
<sequence length="71" mass="8186">MRALRDCKARRASSIALKDPPELHLLTPDVATLFFHMDFVQPDGRRWPDCSRRCSLSWFDRRVSGRSLPGS</sequence>
<dbReference type="AlphaFoldDB" id="A0A0B2C1G7"/>
<evidence type="ECO:0000313" key="2">
    <source>
        <dbReference type="Proteomes" id="UP000030988"/>
    </source>
</evidence>
<accession>A0A0B2C1G7</accession>
<proteinExistence type="predicted"/>